<evidence type="ECO:0000313" key="2">
    <source>
        <dbReference type="EMBL" id="KAK7256757.1"/>
    </source>
</evidence>
<protein>
    <submittedName>
        <fullName evidence="2">Uncharacterized protein</fullName>
    </submittedName>
</protein>
<dbReference type="Proteomes" id="UP001372338">
    <property type="component" value="Unassembled WGS sequence"/>
</dbReference>
<evidence type="ECO:0000256" key="1">
    <source>
        <dbReference type="SAM" id="MobiDB-lite"/>
    </source>
</evidence>
<proteinExistence type="predicted"/>
<organism evidence="2 3">
    <name type="scientific">Crotalaria pallida</name>
    <name type="common">Smooth rattlebox</name>
    <name type="synonym">Crotalaria striata</name>
    <dbReference type="NCBI Taxonomy" id="3830"/>
    <lineage>
        <taxon>Eukaryota</taxon>
        <taxon>Viridiplantae</taxon>
        <taxon>Streptophyta</taxon>
        <taxon>Embryophyta</taxon>
        <taxon>Tracheophyta</taxon>
        <taxon>Spermatophyta</taxon>
        <taxon>Magnoliopsida</taxon>
        <taxon>eudicotyledons</taxon>
        <taxon>Gunneridae</taxon>
        <taxon>Pentapetalae</taxon>
        <taxon>rosids</taxon>
        <taxon>fabids</taxon>
        <taxon>Fabales</taxon>
        <taxon>Fabaceae</taxon>
        <taxon>Papilionoideae</taxon>
        <taxon>50 kb inversion clade</taxon>
        <taxon>genistoids sensu lato</taxon>
        <taxon>core genistoids</taxon>
        <taxon>Crotalarieae</taxon>
        <taxon>Crotalaria</taxon>
    </lineage>
</organism>
<accession>A0AAN9EFY6</accession>
<dbReference type="AlphaFoldDB" id="A0AAN9EFY6"/>
<gene>
    <name evidence="2" type="ORF">RIF29_30217</name>
</gene>
<name>A0AAN9EFY6_CROPI</name>
<keyword evidence="3" id="KW-1185">Reference proteome</keyword>
<evidence type="ECO:0000313" key="3">
    <source>
        <dbReference type="Proteomes" id="UP001372338"/>
    </source>
</evidence>
<feature type="compositionally biased region" description="Polar residues" evidence="1">
    <location>
        <begin position="85"/>
        <end position="94"/>
    </location>
</feature>
<dbReference type="EMBL" id="JAYWIO010000006">
    <property type="protein sequence ID" value="KAK7256757.1"/>
    <property type="molecule type" value="Genomic_DNA"/>
</dbReference>
<comment type="caution">
    <text evidence="2">The sequence shown here is derived from an EMBL/GenBank/DDBJ whole genome shotgun (WGS) entry which is preliminary data.</text>
</comment>
<feature type="region of interest" description="Disordered" evidence="1">
    <location>
        <begin position="84"/>
        <end position="126"/>
    </location>
</feature>
<reference evidence="2 3" key="1">
    <citation type="submission" date="2024-01" db="EMBL/GenBank/DDBJ databases">
        <title>The genomes of 5 underutilized Papilionoideae crops provide insights into root nodulation and disease resistanc.</title>
        <authorList>
            <person name="Yuan L."/>
        </authorList>
    </citation>
    <scope>NUCLEOTIDE SEQUENCE [LARGE SCALE GENOMIC DNA]</scope>
    <source>
        <strain evidence="2">ZHUSHIDOU_FW_LH</strain>
        <tissue evidence="2">Leaf</tissue>
    </source>
</reference>
<sequence length="150" mass="16983">MSLPDPFSTNTSVSSVSLKEKCISEELRLQSPFQQRERRDVRLQAQFRIPPRPSRYLQENFQHDDFAKIEVNLNDYPVHGDKFFTNRTSSSPASTHGGVSEPQTLGESRSRLNRVSQLPPRRRSCSTIPSAKPALVLFIPYHGGSAPEMQ</sequence>